<dbReference type="Pfam" id="PF24068">
    <property type="entry name" value="TPD1_C"/>
    <property type="match status" value="1"/>
</dbReference>
<evidence type="ECO:0000256" key="2">
    <source>
        <dbReference type="SAM" id="SignalP"/>
    </source>
</evidence>
<accession>A0A151SFN2</accession>
<evidence type="ECO:0000313" key="3">
    <source>
        <dbReference type="EMBL" id="KYP53642.1"/>
    </source>
</evidence>
<sequence>MAITFKYLITILFLTVVIRGSSYCSLNNINIGTTRSGRIIDGKPEWNVVLINNCSCVQSHIRLACKGFRSVENVNSSILSIQGDSCLLINGYPLKGFDTVRFSYAWDPPFLLMPTSSRIYRC</sequence>
<dbReference type="PANTHER" id="PTHR33184:SF11">
    <property type="entry name" value="BETA-1,3-N-ACETYLGLUCOSAMINYLTRANSFERASE FAMILY PROTEIN"/>
    <property type="match status" value="1"/>
</dbReference>
<feature type="signal peptide" evidence="2">
    <location>
        <begin position="1"/>
        <end position="20"/>
    </location>
</feature>
<dbReference type="OrthoDB" id="600752at2759"/>
<dbReference type="STRING" id="3821.A0A151SFN2"/>
<evidence type="ECO:0000313" key="4">
    <source>
        <dbReference type="Proteomes" id="UP000075243"/>
    </source>
</evidence>
<dbReference type="Proteomes" id="UP000075243">
    <property type="component" value="Unassembled WGS sequence"/>
</dbReference>
<reference evidence="3" key="1">
    <citation type="journal article" date="2012" name="Nat. Biotechnol.">
        <title>Draft genome sequence of pigeonpea (Cajanus cajan), an orphan legume crop of resource-poor farmers.</title>
        <authorList>
            <person name="Varshney R.K."/>
            <person name="Chen W."/>
            <person name="Li Y."/>
            <person name="Bharti A.K."/>
            <person name="Saxena R.K."/>
            <person name="Schlueter J.A."/>
            <person name="Donoghue M.T."/>
            <person name="Azam S."/>
            <person name="Fan G."/>
            <person name="Whaley A.M."/>
            <person name="Farmer A.D."/>
            <person name="Sheridan J."/>
            <person name="Iwata A."/>
            <person name="Tuteja R."/>
            <person name="Penmetsa R.V."/>
            <person name="Wu W."/>
            <person name="Upadhyaya H.D."/>
            <person name="Yang S.P."/>
            <person name="Shah T."/>
            <person name="Saxena K.B."/>
            <person name="Michael T."/>
            <person name="McCombie W.R."/>
            <person name="Yang B."/>
            <person name="Zhang G."/>
            <person name="Yang H."/>
            <person name="Wang J."/>
            <person name="Spillane C."/>
            <person name="Cook D.R."/>
            <person name="May G.D."/>
            <person name="Xu X."/>
            <person name="Jackson S.A."/>
        </authorList>
    </citation>
    <scope>NUCLEOTIDE SEQUENCE [LARGE SCALE GENOMIC DNA]</scope>
</reference>
<gene>
    <name evidence="3" type="ORF">KK1_024537</name>
</gene>
<feature type="chain" id="PRO_5007588511" evidence="2">
    <location>
        <begin position="21"/>
        <end position="122"/>
    </location>
</feature>
<dbReference type="AlphaFoldDB" id="A0A151SFN2"/>
<proteinExistence type="predicted"/>
<keyword evidence="4" id="KW-1185">Reference proteome</keyword>
<keyword evidence="1 2" id="KW-0732">Signal</keyword>
<dbReference type="Gramene" id="C.cajan_23847.t">
    <property type="protein sequence ID" value="C.cajan_23847.t"/>
    <property type="gene ID" value="C.cajan_23847"/>
</dbReference>
<dbReference type="EMBL" id="KQ483412">
    <property type="protein sequence ID" value="KYP53642.1"/>
    <property type="molecule type" value="Genomic_DNA"/>
</dbReference>
<name>A0A151SFN2_CAJCA</name>
<dbReference type="OMA" id="ENIAVRM"/>
<dbReference type="PANTHER" id="PTHR33184">
    <property type="entry name" value="PROTEIN TAPETUM DETERMINANT 1-LIKE-RELATED"/>
    <property type="match status" value="1"/>
</dbReference>
<dbReference type="GO" id="GO:0001709">
    <property type="term" value="P:cell fate determination"/>
    <property type="evidence" value="ECO:0007669"/>
    <property type="project" value="TreeGrafter"/>
</dbReference>
<dbReference type="InterPro" id="IPR040361">
    <property type="entry name" value="TPD1"/>
</dbReference>
<evidence type="ECO:0000256" key="1">
    <source>
        <dbReference type="ARBA" id="ARBA00022729"/>
    </source>
</evidence>
<organism evidence="3 4">
    <name type="scientific">Cajanus cajan</name>
    <name type="common">Pigeon pea</name>
    <name type="synonym">Cajanus indicus</name>
    <dbReference type="NCBI Taxonomy" id="3821"/>
    <lineage>
        <taxon>Eukaryota</taxon>
        <taxon>Viridiplantae</taxon>
        <taxon>Streptophyta</taxon>
        <taxon>Embryophyta</taxon>
        <taxon>Tracheophyta</taxon>
        <taxon>Spermatophyta</taxon>
        <taxon>Magnoliopsida</taxon>
        <taxon>eudicotyledons</taxon>
        <taxon>Gunneridae</taxon>
        <taxon>Pentapetalae</taxon>
        <taxon>rosids</taxon>
        <taxon>fabids</taxon>
        <taxon>Fabales</taxon>
        <taxon>Fabaceae</taxon>
        <taxon>Papilionoideae</taxon>
        <taxon>50 kb inversion clade</taxon>
        <taxon>NPAAA clade</taxon>
        <taxon>indigoferoid/millettioid clade</taxon>
        <taxon>Phaseoleae</taxon>
        <taxon>Cajanus</taxon>
    </lineage>
</organism>
<protein>
    <submittedName>
        <fullName evidence="3">Uncharacterized protein</fullName>
    </submittedName>
</protein>